<evidence type="ECO:0000256" key="4">
    <source>
        <dbReference type="ARBA" id="ARBA00022461"/>
    </source>
</evidence>
<dbReference type="Pfam" id="PF00858">
    <property type="entry name" value="ASC"/>
    <property type="match status" value="1"/>
</dbReference>
<evidence type="ECO:0000256" key="7">
    <source>
        <dbReference type="ARBA" id="ARBA00023053"/>
    </source>
</evidence>
<dbReference type="Proteomes" id="UP000807504">
    <property type="component" value="Unassembled WGS sequence"/>
</dbReference>
<keyword evidence="11 12" id="KW-0407">Ion channel</keyword>
<keyword evidence="6 13" id="KW-1133">Transmembrane helix</keyword>
<gene>
    <name evidence="14" type="ORF">HNY73_015524</name>
</gene>
<dbReference type="PANTHER" id="PTHR11690">
    <property type="entry name" value="AMILORIDE-SENSITIVE SODIUM CHANNEL-RELATED"/>
    <property type="match status" value="1"/>
</dbReference>
<feature type="transmembrane region" description="Helical" evidence="13">
    <location>
        <begin position="32"/>
        <end position="53"/>
    </location>
</feature>
<keyword evidence="10 12" id="KW-0739">Sodium transport</keyword>
<evidence type="ECO:0000256" key="2">
    <source>
        <dbReference type="ARBA" id="ARBA00007193"/>
    </source>
</evidence>
<keyword evidence="8 12" id="KW-0406">Ion transport</keyword>
<reference evidence="14" key="1">
    <citation type="journal article" date="2020" name="bioRxiv">
        <title>Chromosome-level reference genome of the European wasp spider Argiope bruennichi: a resource for studies on range expansion and evolutionary adaptation.</title>
        <authorList>
            <person name="Sheffer M.M."/>
            <person name="Hoppe A."/>
            <person name="Krehenwinkel H."/>
            <person name="Uhl G."/>
            <person name="Kuss A.W."/>
            <person name="Jensen L."/>
            <person name="Jensen C."/>
            <person name="Gillespie R.G."/>
            <person name="Hoff K.J."/>
            <person name="Prost S."/>
        </authorList>
    </citation>
    <scope>NUCLEOTIDE SEQUENCE</scope>
</reference>
<keyword evidence="7" id="KW-0915">Sodium</keyword>
<evidence type="ECO:0000256" key="9">
    <source>
        <dbReference type="ARBA" id="ARBA00023136"/>
    </source>
</evidence>
<evidence type="ECO:0000256" key="11">
    <source>
        <dbReference type="ARBA" id="ARBA00023303"/>
    </source>
</evidence>
<evidence type="ECO:0000256" key="12">
    <source>
        <dbReference type="RuleBase" id="RU000679"/>
    </source>
</evidence>
<evidence type="ECO:0000256" key="1">
    <source>
        <dbReference type="ARBA" id="ARBA00004141"/>
    </source>
</evidence>
<evidence type="ECO:0000256" key="8">
    <source>
        <dbReference type="ARBA" id="ARBA00023065"/>
    </source>
</evidence>
<dbReference type="GO" id="GO:0005886">
    <property type="term" value="C:plasma membrane"/>
    <property type="evidence" value="ECO:0007669"/>
    <property type="project" value="TreeGrafter"/>
</dbReference>
<evidence type="ECO:0000256" key="13">
    <source>
        <dbReference type="SAM" id="Phobius"/>
    </source>
</evidence>
<evidence type="ECO:0000256" key="6">
    <source>
        <dbReference type="ARBA" id="ARBA00022989"/>
    </source>
</evidence>
<evidence type="ECO:0000313" key="14">
    <source>
        <dbReference type="EMBL" id="KAF8778838.1"/>
    </source>
</evidence>
<comment type="similarity">
    <text evidence="2 12">Belongs to the amiloride-sensitive sodium channel (TC 1.A.6) family.</text>
</comment>
<dbReference type="InterPro" id="IPR001873">
    <property type="entry name" value="ENaC"/>
</dbReference>
<proteinExistence type="inferred from homology"/>
<reference evidence="14" key="2">
    <citation type="submission" date="2020-06" db="EMBL/GenBank/DDBJ databases">
        <authorList>
            <person name="Sheffer M."/>
        </authorList>
    </citation>
    <scope>NUCLEOTIDE SEQUENCE</scope>
</reference>
<evidence type="ECO:0000256" key="5">
    <source>
        <dbReference type="ARBA" id="ARBA00022692"/>
    </source>
</evidence>
<keyword evidence="9 13" id="KW-0472">Membrane</keyword>
<keyword evidence="4 12" id="KW-0894">Sodium channel</keyword>
<name>A0A8T0ETT4_ARGBR</name>
<keyword evidence="5 12" id="KW-0812">Transmembrane</keyword>
<comment type="subcellular location">
    <subcellularLocation>
        <location evidence="1">Membrane</location>
        <topology evidence="1">Multi-pass membrane protein</topology>
    </subcellularLocation>
</comment>
<dbReference type="GO" id="GO:0015280">
    <property type="term" value="F:ligand-gated sodium channel activity"/>
    <property type="evidence" value="ECO:0007669"/>
    <property type="project" value="TreeGrafter"/>
</dbReference>
<evidence type="ECO:0000313" key="15">
    <source>
        <dbReference type="Proteomes" id="UP000807504"/>
    </source>
</evidence>
<dbReference type="AlphaFoldDB" id="A0A8T0ETT4"/>
<evidence type="ECO:0000256" key="10">
    <source>
        <dbReference type="ARBA" id="ARBA00023201"/>
    </source>
</evidence>
<dbReference type="EMBL" id="JABXBU010002072">
    <property type="protein sequence ID" value="KAF8778838.1"/>
    <property type="molecule type" value="Genomic_DNA"/>
</dbReference>
<organism evidence="14 15">
    <name type="scientific">Argiope bruennichi</name>
    <name type="common">Wasp spider</name>
    <name type="synonym">Aranea bruennichi</name>
    <dbReference type="NCBI Taxonomy" id="94029"/>
    <lineage>
        <taxon>Eukaryota</taxon>
        <taxon>Metazoa</taxon>
        <taxon>Ecdysozoa</taxon>
        <taxon>Arthropoda</taxon>
        <taxon>Chelicerata</taxon>
        <taxon>Arachnida</taxon>
        <taxon>Araneae</taxon>
        <taxon>Araneomorphae</taxon>
        <taxon>Entelegynae</taxon>
        <taxon>Araneoidea</taxon>
        <taxon>Araneidae</taxon>
        <taxon>Argiope</taxon>
    </lineage>
</organism>
<protein>
    <submittedName>
        <fullName evidence="14">Uncharacterized protein</fullName>
    </submittedName>
</protein>
<comment type="caution">
    <text evidence="14">The sequence shown here is derived from an EMBL/GenBank/DDBJ whole genome shotgun (WGS) entry which is preliminary data.</text>
</comment>
<keyword evidence="15" id="KW-1185">Reference proteome</keyword>
<evidence type="ECO:0000256" key="3">
    <source>
        <dbReference type="ARBA" id="ARBA00022448"/>
    </source>
</evidence>
<accession>A0A8T0ETT4</accession>
<keyword evidence="3 12" id="KW-0813">Transport</keyword>
<sequence>MMLTRSVHPQTAVTRRVGRLSKKCRRRISRGLAAWRFLKGIVFILCFGCFAFQSTTFLLDYKKYPTTIKIEFTYPDEFELPAVTFCNTNEVKRSKFCAEYPDLCENPKNMTALCAVNPALCKENPSNLIPKIGFLANDSYMQILDAIPKLYYNRNVTTEFWEELTWHIRKWRSSIKMKPVFAVSSHTYYPCYTENLLLNSTEEPKKIHLGSRYKLDNFHHYDLYTDRSERIIFPLKPSFLFSIHSPFVPVNPASHGNVLQWGYSYKIYVRMGKVKLESYPYDTDCIDYEKLWREKGKQGPRSQEMCKELCLYDIFQPYKNMTPEFEMLEYPLELCFGRGCQTSPEDREILERCRRDCKANCR</sequence>